<sequence>MFTKLPFSLQQPADQPTLADQSRDFIDEAIIRLHLLRDYANNSEQQAAQSIIERAMLDRDEPTVRVLLEGAEVDPNA</sequence>
<evidence type="ECO:0000313" key="1">
    <source>
        <dbReference type="EMBL" id="KAK8044997.1"/>
    </source>
</evidence>
<dbReference type="EMBL" id="JAQQWK010000003">
    <property type="protein sequence ID" value="KAK8044997.1"/>
    <property type="molecule type" value="Genomic_DNA"/>
</dbReference>
<protein>
    <submittedName>
        <fullName evidence="1">Uncharacterized protein</fullName>
    </submittedName>
</protein>
<reference evidence="1 2" key="1">
    <citation type="submission" date="2023-01" db="EMBL/GenBank/DDBJ databases">
        <title>Analysis of 21 Apiospora genomes using comparative genomics revels a genus with tremendous synthesis potential of carbohydrate active enzymes and secondary metabolites.</title>
        <authorList>
            <person name="Sorensen T."/>
        </authorList>
    </citation>
    <scope>NUCLEOTIDE SEQUENCE [LARGE SCALE GENOMIC DNA]</scope>
    <source>
        <strain evidence="1 2">CBS 33761</strain>
    </source>
</reference>
<gene>
    <name evidence="1" type="ORF">PG993_005021</name>
</gene>
<accession>A0ABR1TEH1</accession>
<comment type="caution">
    <text evidence="1">The sequence shown here is derived from an EMBL/GenBank/DDBJ whole genome shotgun (WGS) entry which is preliminary data.</text>
</comment>
<organism evidence="1 2">
    <name type="scientific">Apiospora rasikravindrae</name>
    <dbReference type="NCBI Taxonomy" id="990691"/>
    <lineage>
        <taxon>Eukaryota</taxon>
        <taxon>Fungi</taxon>
        <taxon>Dikarya</taxon>
        <taxon>Ascomycota</taxon>
        <taxon>Pezizomycotina</taxon>
        <taxon>Sordariomycetes</taxon>
        <taxon>Xylariomycetidae</taxon>
        <taxon>Amphisphaeriales</taxon>
        <taxon>Apiosporaceae</taxon>
        <taxon>Apiospora</taxon>
    </lineage>
</organism>
<evidence type="ECO:0000313" key="2">
    <source>
        <dbReference type="Proteomes" id="UP001444661"/>
    </source>
</evidence>
<keyword evidence="2" id="KW-1185">Reference proteome</keyword>
<name>A0ABR1TEH1_9PEZI</name>
<dbReference type="Proteomes" id="UP001444661">
    <property type="component" value="Unassembled WGS sequence"/>
</dbReference>
<proteinExistence type="predicted"/>